<gene>
    <name evidence="1" type="ORF">HA46_17790</name>
</gene>
<evidence type="ECO:0000313" key="1">
    <source>
        <dbReference type="EMBL" id="ORM95862.1"/>
    </source>
</evidence>
<name>A0ABX3UMY6_9GAMM</name>
<proteinExistence type="predicted"/>
<reference evidence="1 2" key="1">
    <citation type="journal article" date="2017" name="Antonie Van Leeuwenhoek">
        <title>Phylogenomic resolution of the bacterial genus Pantoea and its relationship with Erwinia and Tatumella.</title>
        <authorList>
            <person name="Palmer M."/>
            <person name="Steenkamp E.T."/>
            <person name="Coetzee M.P."/>
            <person name="Chan W.Y."/>
            <person name="van Zyl E."/>
            <person name="De Maayer P."/>
            <person name="Coutinho T.A."/>
            <person name="Blom J."/>
            <person name="Smits T.H."/>
            <person name="Duffy B."/>
            <person name="Venter S.N."/>
        </authorList>
    </citation>
    <scope>NUCLEOTIDE SEQUENCE [LARGE SCALE GENOMIC DNA]</scope>
    <source>
        <strain evidence="1 2">LMG 5345</strain>
    </source>
</reference>
<dbReference type="RefSeq" id="WP_084885940.1">
    <property type="nucleotide sequence ID" value="NZ_DALZCT010000053.1"/>
</dbReference>
<protein>
    <recommendedName>
        <fullName evidence="3">Superoxide dismutase</fullName>
    </recommendedName>
</protein>
<sequence>MKFLVLLTPAAGRDPAEFKPYAVAEMQAVWHDYKAGALREIYFSPSPVVVSVIYEASARDDLETLVARLPMVEAGLLAVQIIEMGPMHSFEVLFAPTAA</sequence>
<accession>A0ABX3UMY6</accession>
<dbReference type="EMBL" id="MLJJ01000044">
    <property type="protein sequence ID" value="ORM95862.1"/>
    <property type="molecule type" value="Genomic_DNA"/>
</dbReference>
<comment type="caution">
    <text evidence="1">The sequence shown here is derived from an EMBL/GenBank/DDBJ whole genome shotgun (WGS) entry which is preliminary data.</text>
</comment>
<keyword evidence="2" id="KW-1185">Reference proteome</keyword>
<evidence type="ECO:0008006" key="3">
    <source>
        <dbReference type="Google" id="ProtNLM"/>
    </source>
</evidence>
<dbReference type="Proteomes" id="UP000193785">
    <property type="component" value="Unassembled WGS sequence"/>
</dbReference>
<organism evidence="1 2">
    <name type="scientific">Pantoea septica</name>
    <dbReference type="NCBI Taxonomy" id="472695"/>
    <lineage>
        <taxon>Bacteria</taxon>
        <taxon>Pseudomonadati</taxon>
        <taxon>Pseudomonadota</taxon>
        <taxon>Gammaproteobacteria</taxon>
        <taxon>Enterobacterales</taxon>
        <taxon>Erwiniaceae</taxon>
        <taxon>Pantoea</taxon>
    </lineage>
</organism>
<evidence type="ECO:0000313" key="2">
    <source>
        <dbReference type="Proteomes" id="UP000193785"/>
    </source>
</evidence>